<dbReference type="EMBL" id="GGEC01054366">
    <property type="protein sequence ID" value="MBX34850.1"/>
    <property type="molecule type" value="Transcribed_RNA"/>
</dbReference>
<accession>A0A2P2MX98</accession>
<sequence>MCLSIFSASVGNKMWNLLREGKTCLLLYRDNLKSLIWYTI</sequence>
<organism evidence="1">
    <name type="scientific">Rhizophora mucronata</name>
    <name type="common">Asiatic mangrove</name>
    <dbReference type="NCBI Taxonomy" id="61149"/>
    <lineage>
        <taxon>Eukaryota</taxon>
        <taxon>Viridiplantae</taxon>
        <taxon>Streptophyta</taxon>
        <taxon>Embryophyta</taxon>
        <taxon>Tracheophyta</taxon>
        <taxon>Spermatophyta</taxon>
        <taxon>Magnoliopsida</taxon>
        <taxon>eudicotyledons</taxon>
        <taxon>Gunneridae</taxon>
        <taxon>Pentapetalae</taxon>
        <taxon>rosids</taxon>
        <taxon>fabids</taxon>
        <taxon>Malpighiales</taxon>
        <taxon>Rhizophoraceae</taxon>
        <taxon>Rhizophora</taxon>
    </lineage>
</organism>
<reference evidence="1" key="1">
    <citation type="submission" date="2018-02" db="EMBL/GenBank/DDBJ databases">
        <title>Rhizophora mucronata_Transcriptome.</title>
        <authorList>
            <person name="Meera S.P."/>
            <person name="Sreeshan A."/>
            <person name="Augustine A."/>
        </authorList>
    </citation>
    <scope>NUCLEOTIDE SEQUENCE</scope>
    <source>
        <tissue evidence="1">Leaf</tissue>
    </source>
</reference>
<protein>
    <submittedName>
        <fullName evidence="1">Uncharacterized protein</fullName>
    </submittedName>
</protein>
<proteinExistence type="predicted"/>
<name>A0A2P2MX98_RHIMU</name>
<dbReference type="AlphaFoldDB" id="A0A2P2MX98"/>
<evidence type="ECO:0000313" key="1">
    <source>
        <dbReference type="EMBL" id="MBX34850.1"/>
    </source>
</evidence>